<evidence type="ECO:0000313" key="7">
    <source>
        <dbReference type="Ensembl" id="ENSSVLP00005015679.1"/>
    </source>
</evidence>
<dbReference type="PANTHER" id="PTHR23320">
    <property type="entry name" value="MEMBRANE-SPANNING 4-DOMAINS SUBFAMILY A MS4A -RELATED"/>
    <property type="match status" value="1"/>
</dbReference>
<sequence length="136" mass="15688">MTTMQGPEQTTLRAGPTVQLEQSTVLRSHLWKGMPEKFLKGEPKVLGTVQILIALMNLSLGIIMISVLVSFYEPHPYSFNIGYPVWGSVMLIYQRKDFIKDCWQNVSNLKLLVHKYLIYLFSSELWVRIMDLPLLT</sequence>
<comment type="subcellular location">
    <subcellularLocation>
        <location evidence="1">Membrane</location>
        <topology evidence="1">Multi-pass membrane protein</topology>
    </subcellularLocation>
</comment>
<dbReference type="PANTHER" id="PTHR23320:SF128">
    <property type="entry name" value="MEMBRANE-SPANNING 4-DOMAINS SUBFAMILY A MEMBER 4A"/>
    <property type="match status" value="1"/>
</dbReference>
<keyword evidence="8" id="KW-1185">Reference proteome</keyword>
<evidence type="ECO:0000256" key="5">
    <source>
        <dbReference type="ARBA" id="ARBA00023136"/>
    </source>
</evidence>
<dbReference type="InterPro" id="IPR030417">
    <property type="entry name" value="MS4A"/>
</dbReference>
<organism evidence="7 8">
    <name type="scientific">Sciurus vulgaris</name>
    <name type="common">Eurasian red squirrel</name>
    <dbReference type="NCBI Taxonomy" id="55149"/>
    <lineage>
        <taxon>Eukaryota</taxon>
        <taxon>Metazoa</taxon>
        <taxon>Chordata</taxon>
        <taxon>Craniata</taxon>
        <taxon>Vertebrata</taxon>
        <taxon>Euteleostomi</taxon>
        <taxon>Mammalia</taxon>
        <taxon>Eutheria</taxon>
        <taxon>Euarchontoglires</taxon>
        <taxon>Glires</taxon>
        <taxon>Rodentia</taxon>
        <taxon>Sciuromorpha</taxon>
        <taxon>Sciuridae</taxon>
        <taxon>Sciurinae</taxon>
        <taxon>Sciurini</taxon>
        <taxon>Sciurus</taxon>
    </lineage>
</organism>
<keyword evidence="5 6" id="KW-0472">Membrane</keyword>
<reference evidence="7" key="1">
    <citation type="submission" date="2025-08" db="UniProtKB">
        <authorList>
            <consortium name="Ensembl"/>
        </authorList>
    </citation>
    <scope>IDENTIFICATION</scope>
</reference>
<reference evidence="7" key="2">
    <citation type="submission" date="2025-09" db="UniProtKB">
        <authorList>
            <consortium name="Ensembl"/>
        </authorList>
    </citation>
    <scope>IDENTIFICATION</scope>
</reference>
<dbReference type="GeneTree" id="ENSGT00940000155376"/>
<protein>
    <submittedName>
        <fullName evidence="7">Uncharacterized protein</fullName>
    </submittedName>
</protein>
<dbReference type="Ensembl" id="ENSSVLT00005017418.1">
    <property type="protein sequence ID" value="ENSSVLP00005015679.1"/>
    <property type="gene ID" value="ENSSVLG00005012428.1"/>
</dbReference>
<name>A0A8D2CVX5_SCIVU</name>
<evidence type="ECO:0000256" key="1">
    <source>
        <dbReference type="ARBA" id="ARBA00004141"/>
    </source>
</evidence>
<keyword evidence="3 6" id="KW-0812">Transmembrane</keyword>
<evidence type="ECO:0000256" key="6">
    <source>
        <dbReference type="SAM" id="Phobius"/>
    </source>
</evidence>
<dbReference type="AlphaFoldDB" id="A0A8D2CVX5"/>
<dbReference type="Pfam" id="PF04103">
    <property type="entry name" value="CD20"/>
    <property type="match status" value="1"/>
</dbReference>
<dbReference type="GO" id="GO:0005794">
    <property type="term" value="C:Golgi apparatus"/>
    <property type="evidence" value="ECO:0007669"/>
    <property type="project" value="TreeGrafter"/>
</dbReference>
<comment type="similarity">
    <text evidence="2">Belongs to the MS4A family.</text>
</comment>
<evidence type="ECO:0000313" key="8">
    <source>
        <dbReference type="Proteomes" id="UP000694564"/>
    </source>
</evidence>
<keyword evidence="4 6" id="KW-1133">Transmembrane helix</keyword>
<evidence type="ECO:0000256" key="4">
    <source>
        <dbReference type="ARBA" id="ARBA00022989"/>
    </source>
</evidence>
<evidence type="ECO:0000256" key="2">
    <source>
        <dbReference type="ARBA" id="ARBA00009565"/>
    </source>
</evidence>
<proteinExistence type="inferred from homology"/>
<evidence type="ECO:0000256" key="3">
    <source>
        <dbReference type="ARBA" id="ARBA00022692"/>
    </source>
</evidence>
<feature type="transmembrane region" description="Helical" evidence="6">
    <location>
        <begin position="45"/>
        <end position="71"/>
    </location>
</feature>
<dbReference type="InterPro" id="IPR007237">
    <property type="entry name" value="CD20-like"/>
</dbReference>
<dbReference type="Proteomes" id="UP000694564">
    <property type="component" value="Chromosome 11"/>
</dbReference>
<accession>A0A8D2CVX5</accession>
<dbReference type="GO" id="GO:0005886">
    <property type="term" value="C:plasma membrane"/>
    <property type="evidence" value="ECO:0007669"/>
    <property type="project" value="TreeGrafter"/>
</dbReference>